<dbReference type="AlphaFoldDB" id="A0AAE9XVE5"/>
<feature type="signal peptide" evidence="2">
    <location>
        <begin position="1"/>
        <end position="27"/>
    </location>
</feature>
<dbReference type="InterPro" id="IPR012338">
    <property type="entry name" value="Beta-lactam/transpept-like"/>
</dbReference>
<dbReference type="SUPFAM" id="SSF56601">
    <property type="entry name" value="beta-lactamase/transpeptidase-like"/>
    <property type="match status" value="1"/>
</dbReference>
<feature type="transmembrane region" description="Helical" evidence="1">
    <location>
        <begin position="513"/>
        <end position="535"/>
    </location>
</feature>
<dbReference type="EMBL" id="CP116805">
    <property type="protein sequence ID" value="WCL55580.1"/>
    <property type="molecule type" value="Genomic_DNA"/>
</dbReference>
<dbReference type="InterPro" id="IPR050491">
    <property type="entry name" value="AmpC-like"/>
</dbReference>
<evidence type="ECO:0000259" key="3">
    <source>
        <dbReference type="Pfam" id="PF00144"/>
    </source>
</evidence>
<dbReference type="Gene3D" id="3.40.710.10">
    <property type="entry name" value="DD-peptidase/beta-lactamase superfamily"/>
    <property type="match status" value="1"/>
</dbReference>
<keyword evidence="1" id="KW-0472">Membrane</keyword>
<keyword evidence="5" id="KW-1185">Reference proteome</keyword>
<reference evidence="4" key="1">
    <citation type="submission" date="2023-01" db="EMBL/GenBank/DDBJ databases">
        <title>The genome sequence of Kordiimonadaceae bacterium 6D33.</title>
        <authorList>
            <person name="Liu Y."/>
        </authorList>
    </citation>
    <scope>NUCLEOTIDE SEQUENCE</scope>
    <source>
        <strain evidence="4">6D33</strain>
    </source>
</reference>
<gene>
    <name evidence="4" type="ORF">PH603_07370</name>
</gene>
<keyword evidence="4" id="KW-0378">Hydrolase</keyword>
<evidence type="ECO:0000313" key="4">
    <source>
        <dbReference type="EMBL" id="WCL55580.1"/>
    </source>
</evidence>
<protein>
    <submittedName>
        <fullName evidence="4">Serine hydrolase</fullName>
    </submittedName>
</protein>
<evidence type="ECO:0000313" key="5">
    <source>
        <dbReference type="Proteomes" id="UP001217500"/>
    </source>
</evidence>
<dbReference type="Pfam" id="PF00144">
    <property type="entry name" value="Beta-lactamase"/>
    <property type="match status" value="1"/>
</dbReference>
<sequence>MRSLAKLFCHGMAVVAVAVGWQAQADAANGTQITEEAVTAWADETFGAALDKGQITGATISVVKDGALLMAKGYGRANAMVEGVVDPAATRFRIGSITKTFTATLLARLIDQGIIKSVDDPANHYLKRYQLPDNDGHAITIRELMTHSAGFEDTFHFLGSEESQPIPIPAEIFDRMRPAFVRPAGHSVNYSNFGVATLGLLVEDQMGAPINELMERYIFDPLEMKDTDLLVDTKVPAGIGVPGTIAPDGSVTATRFVPINPAAAQTGSIVSTAPDMVKFMLAHLDAGRTSDRIMSPSGFARMAKRYAENSPALTGLGMTFFLDNWNGHTTIAHGGNWVGFHSWMTMIPDEHAGVFISLMSEAPLPTVGQRFLSAFFPERAAKPSTALLSASSLNDAFMRHFLGQKRPLGPAVETDLEQYAGSYQADRRNFTSAEKLGELIYFGQGLLDVTADEKGLYLGGAGPFVPQGQGIFMHETARAAIQIEPDSLTGRMTLTPDIGIYTFSRVPALMHPALHTGIFIVTCLVAALCIVAIVFVRPAEGAERISLALPSLLLVLLPVLAFAGYDAAGSMMNDLYAGELGRTRLVVMCANLAVLAAVWLALGVRHLQQRGVRLIAIVTLANAAVALLILWHYNGLGWSMPGSA</sequence>
<proteinExistence type="predicted"/>
<evidence type="ECO:0000256" key="1">
    <source>
        <dbReference type="SAM" id="Phobius"/>
    </source>
</evidence>
<dbReference type="Proteomes" id="UP001217500">
    <property type="component" value="Chromosome"/>
</dbReference>
<keyword evidence="1" id="KW-1133">Transmembrane helix</keyword>
<keyword evidence="2" id="KW-0732">Signal</keyword>
<keyword evidence="1" id="KW-0812">Transmembrane</keyword>
<evidence type="ECO:0000256" key="2">
    <source>
        <dbReference type="SAM" id="SignalP"/>
    </source>
</evidence>
<dbReference type="RefSeq" id="WP_289505413.1">
    <property type="nucleotide sequence ID" value="NZ_CP116805.1"/>
</dbReference>
<feature type="transmembrane region" description="Helical" evidence="1">
    <location>
        <begin position="547"/>
        <end position="565"/>
    </location>
</feature>
<feature type="domain" description="Beta-lactamase-related" evidence="3">
    <location>
        <begin position="43"/>
        <end position="357"/>
    </location>
</feature>
<dbReference type="PANTHER" id="PTHR46825:SF9">
    <property type="entry name" value="BETA-LACTAMASE-RELATED DOMAIN-CONTAINING PROTEIN"/>
    <property type="match status" value="1"/>
</dbReference>
<organism evidence="4 5">
    <name type="scientific">Gimibacter soli</name>
    <dbReference type="NCBI Taxonomy" id="3024400"/>
    <lineage>
        <taxon>Bacteria</taxon>
        <taxon>Pseudomonadati</taxon>
        <taxon>Pseudomonadota</taxon>
        <taxon>Alphaproteobacteria</taxon>
        <taxon>Kordiimonadales</taxon>
        <taxon>Temperatibacteraceae</taxon>
        <taxon>Gimibacter</taxon>
    </lineage>
</organism>
<name>A0AAE9XVE5_9PROT</name>
<feature type="transmembrane region" description="Helical" evidence="1">
    <location>
        <begin position="585"/>
        <end position="602"/>
    </location>
</feature>
<dbReference type="GO" id="GO:0016787">
    <property type="term" value="F:hydrolase activity"/>
    <property type="evidence" value="ECO:0007669"/>
    <property type="project" value="UniProtKB-KW"/>
</dbReference>
<dbReference type="KEGG" id="gso:PH603_07370"/>
<accession>A0AAE9XVE5</accession>
<feature type="transmembrane region" description="Helical" evidence="1">
    <location>
        <begin position="614"/>
        <end position="633"/>
    </location>
</feature>
<dbReference type="InterPro" id="IPR001466">
    <property type="entry name" value="Beta-lactam-related"/>
</dbReference>
<feature type="chain" id="PRO_5042180781" evidence="2">
    <location>
        <begin position="28"/>
        <end position="644"/>
    </location>
</feature>
<dbReference type="PANTHER" id="PTHR46825">
    <property type="entry name" value="D-ALANYL-D-ALANINE-CARBOXYPEPTIDASE/ENDOPEPTIDASE AMPH"/>
    <property type="match status" value="1"/>
</dbReference>